<keyword evidence="3" id="KW-1185">Reference proteome</keyword>
<feature type="domain" description="Hydantoinase B/oxoprolinase" evidence="1">
    <location>
        <begin position="10"/>
        <end position="533"/>
    </location>
</feature>
<dbReference type="GO" id="GO:0005829">
    <property type="term" value="C:cytosol"/>
    <property type="evidence" value="ECO:0007669"/>
    <property type="project" value="TreeGrafter"/>
</dbReference>
<dbReference type="GO" id="GO:0017168">
    <property type="term" value="F:5-oxoprolinase (ATP-hydrolyzing) activity"/>
    <property type="evidence" value="ECO:0007669"/>
    <property type="project" value="TreeGrafter"/>
</dbReference>
<dbReference type="RefSeq" id="WP_274943683.1">
    <property type="nucleotide sequence ID" value="NZ_JANWOI010000003.1"/>
</dbReference>
<sequence length="564" mass="60358">MNKIDISSPDVFTIEIIKSALTAIGDEMFLTQRRTSMSPIIYESLDYGVGITDGSGRLIAQGNGIPGFIGTLDAAVLSVIEKFSGTNNIRPGDIFVTNDPYGGGGTHLSDVTLIKPVFHGTDIVAWTANKAHWTEVGGKDPGSFSPDSTDVYQEGLQFPCIKIFEADKPIASLMDLIAANVRLPDMTVGDIWAGVASLNVGARRFLGLLDKYGKATVEQAIDALLDHSAAMIGEKFQALPRGVFEAEDWVDEDGLGNGPFRITVKVTITDDEFITDYTGSDPQAPGPVNNTWCGLVSAVRQVFMSITSPGVLATEGCFRRIRIICPEGTITRARRPAPVSSYYEAMIVATDLVWKALAPHLPDRLPAGQFGSICSTVIDGTLENGEPYLLVEPLAGGWGAGQDKDGENGQFAVGNGETANIPVEITETRYGVLVEQYAFHQSTGGAGKFRGGRGVRLDYRILSDRAWLSTMFARGQTAPWAIAGGALGSCNFTTVRRADGSETAPFSKVGRLPLMKGDVVQLVTGAGGGWGDPEERAPERIKADIKDGYLTEDDAAALYGYRLD</sequence>
<dbReference type="Proteomes" id="UP001141619">
    <property type="component" value="Unassembled WGS sequence"/>
</dbReference>
<reference evidence="2" key="2">
    <citation type="journal article" date="2023" name="Syst. Appl. Microbiol.">
        <title>Govania unica gen. nov., sp. nov., a rare biosphere bacterium that represents a novel family in the class Alphaproteobacteria.</title>
        <authorList>
            <person name="Vandamme P."/>
            <person name="Peeters C."/>
            <person name="Hettiarachchi A."/>
            <person name="Cnockaert M."/>
            <person name="Carlier A."/>
        </authorList>
    </citation>
    <scope>NUCLEOTIDE SEQUENCE</scope>
    <source>
        <strain evidence="2">LMG 31809</strain>
    </source>
</reference>
<comment type="caution">
    <text evidence="2">The sequence shown here is derived from an EMBL/GenBank/DDBJ whole genome shotgun (WGS) entry which is preliminary data.</text>
</comment>
<protein>
    <submittedName>
        <fullName evidence="2">Hydantoinase B/oxoprolinase family protein</fullName>
    </submittedName>
</protein>
<dbReference type="PANTHER" id="PTHR11365">
    <property type="entry name" value="5-OXOPROLINASE RELATED"/>
    <property type="match status" value="1"/>
</dbReference>
<gene>
    <name evidence="2" type="ORF">NYP16_08440</name>
</gene>
<dbReference type="GO" id="GO:0006749">
    <property type="term" value="P:glutathione metabolic process"/>
    <property type="evidence" value="ECO:0007669"/>
    <property type="project" value="TreeGrafter"/>
</dbReference>
<evidence type="ECO:0000259" key="1">
    <source>
        <dbReference type="Pfam" id="PF02538"/>
    </source>
</evidence>
<dbReference type="Pfam" id="PF02538">
    <property type="entry name" value="Hydantoinase_B"/>
    <property type="match status" value="1"/>
</dbReference>
<name>A0A9X3TYF0_9PROT</name>
<dbReference type="InterPro" id="IPR003692">
    <property type="entry name" value="Hydantoinase_B"/>
</dbReference>
<organism evidence="2 3">
    <name type="scientific">Govanella unica</name>
    <dbReference type="NCBI Taxonomy" id="2975056"/>
    <lineage>
        <taxon>Bacteria</taxon>
        <taxon>Pseudomonadati</taxon>
        <taxon>Pseudomonadota</taxon>
        <taxon>Alphaproteobacteria</taxon>
        <taxon>Emcibacterales</taxon>
        <taxon>Govanellaceae</taxon>
        <taxon>Govanella</taxon>
    </lineage>
</organism>
<dbReference type="AlphaFoldDB" id="A0A9X3TYF0"/>
<evidence type="ECO:0000313" key="2">
    <source>
        <dbReference type="EMBL" id="MDA5193977.1"/>
    </source>
</evidence>
<proteinExistence type="predicted"/>
<dbReference type="InterPro" id="IPR045079">
    <property type="entry name" value="Oxoprolinase-like"/>
</dbReference>
<dbReference type="EMBL" id="JANWOI010000003">
    <property type="protein sequence ID" value="MDA5193977.1"/>
    <property type="molecule type" value="Genomic_DNA"/>
</dbReference>
<evidence type="ECO:0000313" key="3">
    <source>
        <dbReference type="Proteomes" id="UP001141619"/>
    </source>
</evidence>
<accession>A0A9X3TYF0</accession>
<reference evidence="2" key="1">
    <citation type="submission" date="2022-08" db="EMBL/GenBank/DDBJ databases">
        <authorList>
            <person name="Vandamme P."/>
            <person name="Hettiarachchi A."/>
            <person name="Peeters C."/>
            <person name="Cnockaert M."/>
            <person name="Carlier A."/>
        </authorList>
    </citation>
    <scope>NUCLEOTIDE SEQUENCE</scope>
    <source>
        <strain evidence="2">LMG 31809</strain>
    </source>
</reference>
<dbReference type="PANTHER" id="PTHR11365:SF23">
    <property type="entry name" value="HYPOTHETICAL 5-OXOPROLINASE (EUROFUNG)-RELATED"/>
    <property type="match status" value="1"/>
</dbReference>